<evidence type="ECO:0000313" key="2">
    <source>
        <dbReference type="EMBL" id="KAF2259450.1"/>
    </source>
</evidence>
<feature type="domain" description="DUF7371" evidence="1">
    <location>
        <begin position="2"/>
        <end position="198"/>
    </location>
</feature>
<evidence type="ECO:0000259" key="1">
    <source>
        <dbReference type="Pfam" id="PF24086"/>
    </source>
</evidence>
<keyword evidence="3" id="KW-1185">Reference proteome</keyword>
<dbReference type="InterPro" id="IPR055795">
    <property type="entry name" value="DUF7371"/>
</dbReference>
<accession>A0A9P4K3G6</accession>
<dbReference type="OrthoDB" id="5385013at2759"/>
<proteinExistence type="predicted"/>
<organism evidence="2 3">
    <name type="scientific">Lojkania enalia</name>
    <dbReference type="NCBI Taxonomy" id="147567"/>
    <lineage>
        <taxon>Eukaryota</taxon>
        <taxon>Fungi</taxon>
        <taxon>Dikarya</taxon>
        <taxon>Ascomycota</taxon>
        <taxon>Pezizomycotina</taxon>
        <taxon>Dothideomycetes</taxon>
        <taxon>Pleosporomycetidae</taxon>
        <taxon>Pleosporales</taxon>
        <taxon>Pleosporales incertae sedis</taxon>
        <taxon>Lojkania</taxon>
    </lineage>
</organism>
<dbReference type="AlphaFoldDB" id="A0A9P4K3G6"/>
<dbReference type="Proteomes" id="UP000800093">
    <property type="component" value="Unassembled WGS sequence"/>
</dbReference>
<dbReference type="EMBL" id="ML986708">
    <property type="protein sequence ID" value="KAF2259450.1"/>
    <property type="molecule type" value="Genomic_DNA"/>
</dbReference>
<dbReference type="Pfam" id="PF24086">
    <property type="entry name" value="DUF7371"/>
    <property type="match status" value="1"/>
</dbReference>
<name>A0A9P4K3G6_9PLEO</name>
<protein>
    <recommendedName>
        <fullName evidence="1">DUF7371 domain-containing protein</fullName>
    </recommendedName>
</protein>
<gene>
    <name evidence="2" type="ORF">CC78DRAFT_475391</name>
</gene>
<sequence length="202" mass="22194">MFNITFDDATFVVQNRSTALPLSPLTNPYHHMFFANGFVYMPDSWEPYPSISQPNVAMVLPFGAPLLKSIPFAGSLLPGEFGAGPRAAVSAYWFNAHSGYFGCALNGITPCTLRISGYRYDPVGKKEVLAAEQTVSIPACPLYIGCKLMRVDFNEGFTGLSGIQFNAYTGVLNVPQVFMMDSLGMEWWNNTCEAGILRIGHR</sequence>
<reference evidence="3" key="1">
    <citation type="journal article" date="2020" name="Stud. Mycol.">
        <title>101 Dothideomycetes genomes: A test case for predicting lifestyles and emergence of pathogens.</title>
        <authorList>
            <person name="Haridas S."/>
            <person name="Albert R."/>
            <person name="Binder M."/>
            <person name="Bloem J."/>
            <person name="LaButti K."/>
            <person name="Salamov A."/>
            <person name="Andreopoulos B."/>
            <person name="Baker S."/>
            <person name="Barry K."/>
            <person name="Bills G."/>
            <person name="Bluhm B."/>
            <person name="Cannon C."/>
            <person name="Castanera R."/>
            <person name="Culley D."/>
            <person name="Daum C."/>
            <person name="Ezra D."/>
            <person name="Gonzalez J."/>
            <person name="Henrissat B."/>
            <person name="Kuo A."/>
            <person name="Liang C."/>
            <person name="Lipzen A."/>
            <person name="Lutzoni F."/>
            <person name="Magnuson J."/>
            <person name="Mondo S."/>
            <person name="Nolan M."/>
            <person name="Ohm R."/>
            <person name="Pangilinan J."/>
            <person name="Park H.-J."/>
            <person name="Ramirez L."/>
            <person name="Alfaro M."/>
            <person name="Sun H."/>
            <person name="Tritt A."/>
            <person name="Yoshinaga Y."/>
            <person name="Zwiers L.-H."/>
            <person name="Turgeon B."/>
            <person name="Goodwin S."/>
            <person name="Spatafora J."/>
            <person name="Crous P."/>
            <person name="Grigoriev I."/>
        </authorList>
    </citation>
    <scope>NUCLEOTIDE SEQUENCE [LARGE SCALE GENOMIC DNA]</scope>
    <source>
        <strain evidence="3">CBS 304.66</strain>
    </source>
</reference>
<evidence type="ECO:0000313" key="3">
    <source>
        <dbReference type="Proteomes" id="UP000800093"/>
    </source>
</evidence>
<comment type="caution">
    <text evidence="2">The sequence shown here is derived from an EMBL/GenBank/DDBJ whole genome shotgun (WGS) entry which is preliminary data.</text>
</comment>